<dbReference type="Gene3D" id="3.90.50.10">
    <property type="entry name" value="Photosynthetic Reaction Center, subunit H, domain 2"/>
    <property type="match status" value="1"/>
</dbReference>
<dbReference type="OrthoDB" id="581516at2"/>
<feature type="compositionally biased region" description="Polar residues" evidence="1">
    <location>
        <begin position="275"/>
        <end position="285"/>
    </location>
</feature>
<dbReference type="InterPro" id="IPR011033">
    <property type="entry name" value="PRC_barrel-like_sf"/>
</dbReference>
<name>A0A3M9M946_9BACT</name>
<dbReference type="PANTHER" id="PTHR38463">
    <property type="entry name" value="STRESS RESPONSE PROTEIN YSNF"/>
    <property type="match status" value="1"/>
</dbReference>
<dbReference type="RefSeq" id="WP_123129328.1">
    <property type="nucleotide sequence ID" value="NZ_RJJD01000023.1"/>
</dbReference>
<feature type="domain" description="DUF2382" evidence="3">
    <location>
        <begin position="299"/>
        <end position="408"/>
    </location>
</feature>
<dbReference type="AlphaFoldDB" id="A0A3M9M946"/>
<accession>A0A3M9M946</accession>
<evidence type="ECO:0000259" key="3">
    <source>
        <dbReference type="Pfam" id="PF09557"/>
    </source>
</evidence>
<evidence type="ECO:0000313" key="5">
    <source>
        <dbReference type="Proteomes" id="UP000272117"/>
    </source>
</evidence>
<protein>
    <submittedName>
        <fullName evidence="4">DUF2382 domain-containing protein</fullName>
    </submittedName>
</protein>
<dbReference type="InterPro" id="IPR052967">
    <property type="entry name" value="Stress_Response_Assoc"/>
</dbReference>
<dbReference type="PANTHER" id="PTHR38463:SF1">
    <property type="entry name" value="STRESS RESPONSE PROTEIN YSNF"/>
    <property type="match status" value="1"/>
</dbReference>
<dbReference type="SUPFAM" id="SSF50346">
    <property type="entry name" value="PRC-barrel domain"/>
    <property type="match status" value="1"/>
</dbReference>
<dbReference type="GO" id="GO:0019684">
    <property type="term" value="P:photosynthesis, light reaction"/>
    <property type="evidence" value="ECO:0007669"/>
    <property type="project" value="InterPro"/>
</dbReference>
<evidence type="ECO:0000313" key="4">
    <source>
        <dbReference type="EMBL" id="RNI22006.1"/>
    </source>
</evidence>
<dbReference type="EMBL" id="RJJD01000023">
    <property type="protein sequence ID" value="RNI22006.1"/>
    <property type="molecule type" value="Genomic_DNA"/>
</dbReference>
<proteinExistence type="predicted"/>
<dbReference type="Pfam" id="PF05239">
    <property type="entry name" value="PRC"/>
    <property type="match status" value="1"/>
</dbReference>
<feature type="domain" description="PRC-barrel" evidence="2">
    <location>
        <begin position="29"/>
        <end position="100"/>
    </location>
</feature>
<dbReference type="Proteomes" id="UP000272117">
    <property type="component" value="Unassembled WGS sequence"/>
</dbReference>
<sequence length="431" mass="48484">MDKRNQTATNYHLRELGDSKYEVAKGEPDIRGWKVADAQGNLMGKVKELLCDPEALKVRYLILDLEGNVLDLEPRDIMVPIGLAELHEADDVVTVPNLSAEQIQALPRYEANLLNQETERLVQRIFVGDHVHGTSPAPARQPQVDSQEYYSQEHFNQNNLYRNRKAKNVIGLFSDAGSVQRVLSELFASGFKKEDIEVAMRSSPGSTEGYSQENFERFFYSLFATPEEAMAHQAKMQNSNALVVVHAYSQDEANRAAHLLDSHRNSELDIEIERTTSAPSNTSPVTSHLTESTSESTSIPVIEEQLQVGKQEVETGRTRVHQIVERPIGENVRLREERIQMERVPVDRPAAGADFASFQEGSFELKEYAEVPVISKEAHVVEEITIGKDVEVREELIQETVKKTEIQVEDLRTDEIPREDGTRIPPTASGI</sequence>
<reference evidence="4 5" key="1">
    <citation type="submission" date="2018-11" db="EMBL/GenBank/DDBJ databases">
        <title>Rufibacter latericius sp. nov., isolated from water in Baiyang Lake.</title>
        <authorList>
            <person name="Yang Y."/>
        </authorList>
    </citation>
    <scope>NUCLEOTIDE SEQUENCE [LARGE SCALE GENOMIC DNA]</scope>
    <source>
        <strain evidence="4 5">R-22-1c-1</strain>
    </source>
</reference>
<dbReference type="InterPro" id="IPR019060">
    <property type="entry name" value="DUF2382"/>
</dbReference>
<dbReference type="GO" id="GO:0030077">
    <property type="term" value="C:plasma membrane light-harvesting complex"/>
    <property type="evidence" value="ECO:0007669"/>
    <property type="project" value="InterPro"/>
</dbReference>
<feature type="region of interest" description="Disordered" evidence="1">
    <location>
        <begin position="275"/>
        <end position="298"/>
    </location>
</feature>
<evidence type="ECO:0000256" key="1">
    <source>
        <dbReference type="SAM" id="MobiDB-lite"/>
    </source>
</evidence>
<feature type="compositionally biased region" description="Low complexity" evidence="1">
    <location>
        <begin position="286"/>
        <end position="298"/>
    </location>
</feature>
<comment type="caution">
    <text evidence="4">The sequence shown here is derived from an EMBL/GenBank/DDBJ whole genome shotgun (WGS) entry which is preliminary data.</text>
</comment>
<gene>
    <name evidence="4" type="ORF">EFB08_23015</name>
</gene>
<dbReference type="Pfam" id="PF09557">
    <property type="entry name" value="DUF2382"/>
    <property type="match status" value="1"/>
</dbReference>
<evidence type="ECO:0000259" key="2">
    <source>
        <dbReference type="Pfam" id="PF05239"/>
    </source>
</evidence>
<organism evidence="4 5">
    <name type="scientific">Rufibacter latericius</name>
    <dbReference type="NCBI Taxonomy" id="2487040"/>
    <lineage>
        <taxon>Bacteria</taxon>
        <taxon>Pseudomonadati</taxon>
        <taxon>Bacteroidota</taxon>
        <taxon>Cytophagia</taxon>
        <taxon>Cytophagales</taxon>
        <taxon>Hymenobacteraceae</taxon>
        <taxon>Rufibacter</taxon>
    </lineage>
</organism>
<dbReference type="InterPro" id="IPR014747">
    <property type="entry name" value="Bac_photo_RC_H_C"/>
</dbReference>
<keyword evidence="5" id="KW-1185">Reference proteome</keyword>
<dbReference type="InterPro" id="IPR027275">
    <property type="entry name" value="PRC-brl_dom"/>
</dbReference>